<name>A0AAN7HCK8_9PEZI</name>
<organism evidence="2 3">
    <name type="scientific">Achaetomium macrosporum</name>
    <dbReference type="NCBI Taxonomy" id="79813"/>
    <lineage>
        <taxon>Eukaryota</taxon>
        <taxon>Fungi</taxon>
        <taxon>Dikarya</taxon>
        <taxon>Ascomycota</taxon>
        <taxon>Pezizomycotina</taxon>
        <taxon>Sordariomycetes</taxon>
        <taxon>Sordariomycetidae</taxon>
        <taxon>Sordariales</taxon>
        <taxon>Chaetomiaceae</taxon>
        <taxon>Achaetomium</taxon>
    </lineage>
</organism>
<proteinExistence type="predicted"/>
<keyword evidence="3" id="KW-1185">Reference proteome</keyword>
<feature type="region of interest" description="Disordered" evidence="1">
    <location>
        <begin position="146"/>
        <end position="192"/>
    </location>
</feature>
<protein>
    <submittedName>
        <fullName evidence="2">Uncharacterized protein</fullName>
    </submittedName>
</protein>
<dbReference type="Proteomes" id="UP001303760">
    <property type="component" value="Unassembled WGS sequence"/>
</dbReference>
<dbReference type="AlphaFoldDB" id="A0AAN7HCK8"/>
<dbReference type="EMBL" id="MU860216">
    <property type="protein sequence ID" value="KAK4236074.1"/>
    <property type="molecule type" value="Genomic_DNA"/>
</dbReference>
<comment type="caution">
    <text evidence="2">The sequence shown here is derived from an EMBL/GenBank/DDBJ whole genome shotgun (WGS) entry which is preliminary data.</text>
</comment>
<evidence type="ECO:0000313" key="2">
    <source>
        <dbReference type="EMBL" id="KAK4236074.1"/>
    </source>
</evidence>
<reference evidence="2" key="1">
    <citation type="journal article" date="2023" name="Mol. Phylogenet. Evol.">
        <title>Genome-scale phylogeny and comparative genomics of the fungal order Sordariales.</title>
        <authorList>
            <person name="Hensen N."/>
            <person name="Bonometti L."/>
            <person name="Westerberg I."/>
            <person name="Brannstrom I.O."/>
            <person name="Guillou S."/>
            <person name="Cros-Aarteil S."/>
            <person name="Calhoun S."/>
            <person name="Haridas S."/>
            <person name="Kuo A."/>
            <person name="Mondo S."/>
            <person name="Pangilinan J."/>
            <person name="Riley R."/>
            <person name="LaButti K."/>
            <person name="Andreopoulos B."/>
            <person name="Lipzen A."/>
            <person name="Chen C."/>
            <person name="Yan M."/>
            <person name="Daum C."/>
            <person name="Ng V."/>
            <person name="Clum A."/>
            <person name="Steindorff A."/>
            <person name="Ohm R.A."/>
            <person name="Martin F."/>
            <person name="Silar P."/>
            <person name="Natvig D.O."/>
            <person name="Lalanne C."/>
            <person name="Gautier V."/>
            <person name="Ament-Velasquez S.L."/>
            <person name="Kruys A."/>
            <person name="Hutchinson M.I."/>
            <person name="Powell A.J."/>
            <person name="Barry K."/>
            <person name="Miller A.N."/>
            <person name="Grigoriev I.V."/>
            <person name="Debuchy R."/>
            <person name="Gladieux P."/>
            <person name="Hiltunen Thoren M."/>
            <person name="Johannesson H."/>
        </authorList>
    </citation>
    <scope>NUCLEOTIDE SEQUENCE</scope>
    <source>
        <strain evidence="2">CBS 532.94</strain>
    </source>
</reference>
<evidence type="ECO:0000256" key="1">
    <source>
        <dbReference type="SAM" id="MobiDB-lite"/>
    </source>
</evidence>
<gene>
    <name evidence="2" type="ORF">C8A03DRAFT_36057</name>
</gene>
<sequence length="192" mass="20551">MASPTPALPNKRPRLTFPPSYLEPPSHLTASLPAQITTPHALRFPAAWRCGTCGAAHAVLELMLTSRATCGCDMPSLQAVYDQFGDIYLYWRDDPAVADLRDPAMVQEARWRVWKAGGAWWEVVGVVGFDFESGVIGGSGSGDAVLDDRAGEADQGGQTKKRLARSWTGVSQSSAASDESEGPLGWSVESEG</sequence>
<feature type="compositionally biased region" description="Polar residues" evidence="1">
    <location>
        <begin position="168"/>
        <end position="177"/>
    </location>
</feature>
<evidence type="ECO:0000313" key="3">
    <source>
        <dbReference type="Proteomes" id="UP001303760"/>
    </source>
</evidence>
<accession>A0AAN7HCK8</accession>
<reference evidence="2" key="2">
    <citation type="submission" date="2023-05" db="EMBL/GenBank/DDBJ databases">
        <authorList>
            <consortium name="Lawrence Berkeley National Laboratory"/>
            <person name="Steindorff A."/>
            <person name="Hensen N."/>
            <person name="Bonometti L."/>
            <person name="Westerberg I."/>
            <person name="Brannstrom I.O."/>
            <person name="Guillou S."/>
            <person name="Cros-Aarteil S."/>
            <person name="Calhoun S."/>
            <person name="Haridas S."/>
            <person name="Kuo A."/>
            <person name="Mondo S."/>
            <person name="Pangilinan J."/>
            <person name="Riley R."/>
            <person name="Labutti K."/>
            <person name="Andreopoulos B."/>
            <person name="Lipzen A."/>
            <person name="Chen C."/>
            <person name="Yanf M."/>
            <person name="Daum C."/>
            <person name="Ng V."/>
            <person name="Clum A."/>
            <person name="Ohm R."/>
            <person name="Martin F."/>
            <person name="Silar P."/>
            <person name="Natvig D."/>
            <person name="Lalanne C."/>
            <person name="Gautier V."/>
            <person name="Ament-Velasquez S.L."/>
            <person name="Kruys A."/>
            <person name="Hutchinson M.I."/>
            <person name="Powell A.J."/>
            <person name="Barry K."/>
            <person name="Miller A.N."/>
            <person name="Grigoriev I.V."/>
            <person name="Debuchy R."/>
            <person name="Gladieux P."/>
            <person name="Thoren M.H."/>
            <person name="Johannesson H."/>
        </authorList>
    </citation>
    <scope>NUCLEOTIDE SEQUENCE</scope>
    <source>
        <strain evidence="2">CBS 532.94</strain>
    </source>
</reference>